<feature type="region of interest" description="Disordered" evidence="2">
    <location>
        <begin position="152"/>
        <end position="279"/>
    </location>
</feature>
<reference evidence="3" key="2">
    <citation type="journal article" date="2022" name="Hortic Res">
        <title>The genome of Dioscorea zingiberensis sheds light on the biosynthesis, origin and evolution of the medicinally important diosgenin saponins.</title>
        <authorList>
            <person name="Li Y."/>
            <person name="Tan C."/>
            <person name="Li Z."/>
            <person name="Guo J."/>
            <person name="Li S."/>
            <person name="Chen X."/>
            <person name="Wang C."/>
            <person name="Dai X."/>
            <person name="Yang H."/>
            <person name="Song W."/>
            <person name="Hou L."/>
            <person name="Xu J."/>
            <person name="Tong Z."/>
            <person name="Xu A."/>
            <person name="Yuan X."/>
            <person name="Wang W."/>
            <person name="Yang Q."/>
            <person name="Chen L."/>
            <person name="Sun Z."/>
            <person name="Wang K."/>
            <person name="Pan B."/>
            <person name="Chen J."/>
            <person name="Bao Y."/>
            <person name="Liu F."/>
            <person name="Qi X."/>
            <person name="Gang D.R."/>
            <person name="Wen J."/>
            <person name="Li J."/>
        </authorList>
    </citation>
    <scope>NUCLEOTIDE SEQUENCE</scope>
    <source>
        <strain evidence="3">Dzin_1.0</strain>
    </source>
</reference>
<dbReference type="PANTHER" id="PTHR36386:SF1">
    <property type="entry name" value="OS06G0683900 PROTEIN"/>
    <property type="match status" value="1"/>
</dbReference>
<gene>
    <name evidence="3" type="ORF">J5N97_007033</name>
</gene>
<feature type="coiled-coil region" evidence="1">
    <location>
        <begin position="55"/>
        <end position="82"/>
    </location>
</feature>
<comment type="caution">
    <text evidence="3">The sequence shown here is derived from an EMBL/GenBank/DDBJ whole genome shotgun (WGS) entry which is preliminary data.</text>
</comment>
<name>A0A9D5DDW4_9LILI</name>
<evidence type="ECO:0000256" key="2">
    <source>
        <dbReference type="SAM" id="MobiDB-lite"/>
    </source>
</evidence>
<reference evidence="3" key="1">
    <citation type="submission" date="2021-03" db="EMBL/GenBank/DDBJ databases">
        <authorList>
            <person name="Li Z."/>
            <person name="Yang C."/>
        </authorList>
    </citation>
    <scope>NUCLEOTIDE SEQUENCE</scope>
    <source>
        <strain evidence="3">Dzin_1.0</strain>
        <tissue evidence="3">Leaf</tissue>
    </source>
</reference>
<organism evidence="3 4">
    <name type="scientific">Dioscorea zingiberensis</name>
    <dbReference type="NCBI Taxonomy" id="325984"/>
    <lineage>
        <taxon>Eukaryota</taxon>
        <taxon>Viridiplantae</taxon>
        <taxon>Streptophyta</taxon>
        <taxon>Embryophyta</taxon>
        <taxon>Tracheophyta</taxon>
        <taxon>Spermatophyta</taxon>
        <taxon>Magnoliopsida</taxon>
        <taxon>Liliopsida</taxon>
        <taxon>Dioscoreales</taxon>
        <taxon>Dioscoreaceae</taxon>
        <taxon>Dioscorea</taxon>
    </lineage>
</organism>
<feature type="compositionally biased region" description="Basic and acidic residues" evidence="2">
    <location>
        <begin position="244"/>
        <end position="255"/>
    </location>
</feature>
<feature type="region of interest" description="Disordered" evidence="2">
    <location>
        <begin position="310"/>
        <end position="346"/>
    </location>
</feature>
<accession>A0A9D5DDW4</accession>
<feature type="compositionally biased region" description="Basic and acidic residues" evidence="2">
    <location>
        <begin position="220"/>
        <end position="234"/>
    </location>
</feature>
<dbReference type="Proteomes" id="UP001085076">
    <property type="component" value="Miscellaneous, Linkage group lg01"/>
</dbReference>
<feature type="compositionally biased region" description="Basic and acidic residues" evidence="2">
    <location>
        <begin position="331"/>
        <end position="343"/>
    </location>
</feature>
<evidence type="ECO:0000256" key="1">
    <source>
        <dbReference type="SAM" id="Coils"/>
    </source>
</evidence>
<feature type="compositionally biased region" description="Polar residues" evidence="2">
    <location>
        <begin position="172"/>
        <end position="184"/>
    </location>
</feature>
<dbReference type="PANTHER" id="PTHR36386">
    <property type="entry name" value="OS06G0683900 PROTEIN"/>
    <property type="match status" value="1"/>
</dbReference>
<evidence type="ECO:0000313" key="3">
    <source>
        <dbReference type="EMBL" id="KAJ0988677.1"/>
    </source>
</evidence>
<dbReference type="EMBL" id="JAGGNH010000001">
    <property type="protein sequence ID" value="KAJ0988677.1"/>
    <property type="molecule type" value="Genomic_DNA"/>
</dbReference>
<sequence>MDSQNLQVWNNAAFDAADGGPCKENRSPRSNINSLVPLQELRKKGVKVLNGDLDESKIDAEIEEIEREIRRLSMRLDVLRIKKAERDSKAVAGNARRSGRIVPAKFMEPSVKKIEESPVGVRNRRRGFSLGPAEISKLDSSRKSFFLKLDGVEEDKEPRSWSKTPKPWPSISRGTTPIGSNKVAQSPAGAGDAMVRRRGMSLGPSEIVSATRLRQQSKLQEIKEKEVFGKERGRSSSTSPKSRRPMDSKVSDLRKGIATVGPKKPVKKEDTPLTSLKPKALFQEAKNSITGKRPLKNAKARVVASRYTLVNPRTPGDEQGSKRRKWSLPETGKEKAPTADSKRSLSLGEAEVHSMTDLPIPSKVDIRVIDKSPPSIMKVAALLPKIRTTRCTAKSPRDSGCAKRVAELVGRKSHFGSIMDDGALSPCQSLNFEEEQ</sequence>
<keyword evidence="1" id="KW-0175">Coiled coil</keyword>
<dbReference type="AlphaFoldDB" id="A0A9D5DDW4"/>
<keyword evidence="4" id="KW-1185">Reference proteome</keyword>
<evidence type="ECO:0000313" key="4">
    <source>
        <dbReference type="Proteomes" id="UP001085076"/>
    </source>
</evidence>
<dbReference type="OrthoDB" id="1932658at2759"/>
<proteinExistence type="predicted"/>
<protein>
    <submittedName>
        <fullName evidence="3">Uncharacterized protein</fullName>
    </submittedName>
</protein>